<reference evidence="3" key="1">
    <citation type="submission" date="2024-07" db="EMBL/GenBank/DDBJ databases">
        <title>Two chromosome-level genome assemblies of Korean endemic species Abeliophyllum distichum and Forsythia ovata (Oleaceae).</title>
        <authorList>
            <person name="Jang H."/>
        </authorList>
    </citation>
    <scope>NUCLEOTIDE SEQUENCE [LARGE SCALE GENOMIC DNA]</scope>
</reference>
<evidence type="ECO:0000313" key="3">
    <source>
        <dbReference type="Proteomes" id="UP001604277"/>
    </source>
</evidence>
<feature type="region of interest" description="Disordered" evidence="1">
    <location>
        <begin position="1"/>
        <end position="62"/>
    </location>
</feature>
<dbReference type="AlphaFoldDB" id="A0ABD1XA15"/>
<protein>
    <submittedName>
        <fullName evidence="2">Uncharacterized protein</fullName>
    </submittedName>
</protein>
<organism evidence="2 3">
    <name type="scientific">Forsythia ovata</name>
    <dbReference type="NCBI Taxonomy" id="205694"/>
    <lineage>
        <taxon>Eukaryota</taxon>
        <taxon>Viridiplantae</taxon>
        <taxon>Streptophyta</taxon>
        <taxon>Embryophyta</taxon>
        <taxon>Tracheophyta</taxon>
        <taxon>Spermatophyta</taxon>
        <taxon>Magnoliopsida</taxon>
        <taxon>eudicotyledons</taxon>
        <taxon>Gunneridae</taxon>
        <taxon>Pentapetalae</taxon>
        <taxon>asterids</taxon>
        <taxon>lamiids</taxon>
        <taxon>Lamiales</taxon>
        <taxon>Oleaceae</taxon>
        <taxon>Forsythieae</taxon>
        <taxon>Forsythia</taxon>
    </lineage>
</organism>
<keyword evidence="3" id="KW-1185">Reference proteome</keyword>
<feature type="compositionally biased region" description="Low complexity" evidence="1">
    <location>
        <begin position="1"/>
        <end position="25"/>
    </location>
</feature>
<sequence>MPRVISSSTSQENSSPSSNFSPESSGGVDRPFGVVGRPIGRNQPATSFGAVGRPYGGTAPNGAVDRLLLGGSRLPPMEQSTDCSQGAVDRLLVSGRLLPREQST</sequence>
<evidence type="ECO:0000313" key="2">
    <source>
        <dbReference type="EMBL" id="KAL2558821.1"/>
    </source>
</evidence>
<name>A0ABD1XA15_9LAMI</name>
<gene>
    <name evidence="2" type="ORF">Fot_03560</name>
</gene>
<proteinExistence type="predicted"/>
<comment type="caution">
    <text evidence="2">The sequence shown here is derived from an EMBL/GenBank/DDBJ whole genome shotgun (WGS) entry which is preliminary data.</text>
</comment>
<dbReference type="Proteomes" id="UP001604277">
    <property type="component" value="Unassembled WGS sequence"/>
</dbReference>
<evidence type="ECO:0000256" key="1">
    <source>
        <dbReference type="SAM" id="MobiDB-lite"/>
    </source>
</evidence>
<dbReference type="EMBL" id="JBFOLJ010000001">
    <property type="protein sequence ID" value="KAL2558821.1"/>
    <property type="molecule type" value="Genomic_DNA"/>
</dbReference>
<accession>A0ABD1XA15</accession>